<feature type="compositionally biased region" description="Low complexity" evidence="2">
    <location>
        <begin position="177"/>
        <end position="193"/>
    </location>
</feature>
<feature type="compositionally biased region" description="Polar residues" evidence="2">
    <location>
        <begin position="270"/>
        <end position="279"/>
    </location>
</feature>
<sequence>MPTETLVQVAGTAGRSRSESTRRNYAADWQRFTAWCQREGHAPLPAHPLTVAAYLHDAASTVSEVGERAYSPSTLARWVAGIGYHHRRAGHPAPGADELVTATLSGIRRDYGRRGSGPAPRGRRCSPPTSSPSSRRCAPIPAVGPRRSSNAATPPSSWWASPGRFAAANSSRSPVATCRCTGSTGCTSNSGNRRPIRKGGGVSGPCRSRTATSVARRVRGCGGRRSSPPSTPGAAPPSSGCSAPPNPSRRTSAGDRDHAWRRPRRGCGRSASTATSPTLSCRGRRYTKRSGAAPNRPATTPTSSNSSVVIRCGPDSSPRPSATAPPRTRSCARPVTPPPPCSRPTPANTHHSSATPSPISACDRERQRRTRVLPQHRCSRCRPRPADPRPLPP</sequence>
<feature type="compositionally biased region" description="Low complexity" evidence="2">
    <location>
        <begin position="316"/>
        <end position="334"/>
    </location>
</feature>
<dbReference type="InterPro" id="IPR010998">
    <property type="entry name" value="Integrase_recombinase_N"/>
</dbReference>
<proteinExistence type="predicted"/>
<comment type="caution">
    <text evidence="3">The sequence shown here is derived from an EMBL/GenBank/DDBJ whole genome shotgun (WGS) entry which is preliminary data.</text>
</comment>
<feature type="compositionally biased region" description="Polar residues" evidence="2">
    <location>
        <begin position="297"/>
        <end position="308"/>
    </location>
</feature>
<name>H0JUE5_9NOCA</name>
<evidence type="ECO:0000313" key="3">
    <source>
        <dbReference type="EMBL" id="EHK82243.1"/>
    </source>
</evidence>
<feature type="compositionally biased region" description="Polar residues" evidence="2">
    <location>
        <begin position="147"/>
        <end position="159"/>
    </location>
</feature>
<dbReference type="GO" id="GO:0003677">
    <property type="term" value="F:DNA binding"/>
    <property type="evidence" value="ECO:0007669"/>
    <property type="project" value="UniProtKB-KW"/>
</dbReference>
<evidence type="ECO:0000313" key="4">
    <source>
        <dbReference type="Proteomes" id="UP000005064"/>
    </source>
</evidence>
<keyword evidence="1" id="KW-0238">DNA-binding</keyword>
<feature type="compositionally biased region" description="Low complexity" evidence="2">
    <location>
        <begin position="116"/>
        <end position="139"/>
    </location>
</feature>
<accession>H0JUE5</accession>
<dbReference type="EMBL" id="AHBW01000049">
    <property type="protein sequence ID" value="EHK82243.1"/>
    <property type="molecule type" value="Genomic_DNA"/>
</dbReference>
<feature type="compositionally biased region" description="Polar residues" evidence="2">
    <location>
        <begin position="348"/>
        <end position="358"/>
    </location>
</feature>
<dbReference type="Proteomes" id="UP000005064">
    <property type="component" value="Unassembled WGS sequence"/>
</dbReference>
<protein>
    <submittedName>
        <fullName evidence="3">Phage integrase family protein</fullName>
    </submittedName>
</protein>
<gene>
    <name evidence="3" type="ORF">AK37_16595</name>
</gene>
<feature type="region of interest" description="Disordered" evidence="2">
    <location>
        <begin position="1"/>
        <end position="21"/>
    </location>
</feature>
<evidence type="ECO:0000256" key="2">
    <source>
        <dbReference type="SAM" id="MobiDB-lite"/>
    </source>
</evidence>
<dbReference type="SUPFAM" id="SSF47823">
    <property type="entry name" value="lambda integrase-like, N-terminal domain"/>
    <property type="match status" value="1"/>
</dbReference>
<dbReference type="Gene3D" id="1.10.150.130">
    <property type="match status" value="1"/>
</dbReference>
<evidence type="ECO:0000256" key="1">
    <source>
        <dbReference type="ARBA" id="ARBA00023125"/>
    </source>
</evidence>
<reference evidence="3 4" key="1">
    <citation type="submission" date="2011-12" db="EMBL/GenBank/DDBJ databases">
        <authorList>
            <person name="Kriszt B."/>
            <person name="Tancsics A."/>
            <person name="Cserhati M."/>
            <person name="Toth A."/>
            <person name="Nagy I."/>
            <person name="Horvath B."/>
            <person name="Tamura T."/>
            <person name="Kukolya J."/>
            <person name="Szoboszlay S."/>
        </authorList>
    </citation>
    <scope>NUCLEOTIDE SEQUENCE [LARGE SCALE GENOMIC DNA]</scope>
    <source>
        <strain evidence="3 4">AK37</strain>
    </source>
</reference>
<dbReference type="AlphaFoldDB" id="H0JUE5"/>
<feature type="region of interest" description="Disordered" evidence="2">
    <location>
        <begin position="109"/>
        <end position="393"/>
    </location>
</feature>
<organism evidence="3 4">
    <name type="scientific">Rhodococcus pyridinivorans AK37</name>
    <dbReference type="NCBI Taxonomy" id="1114960"/>
    <lineage>
        <taxon>Bacteria</taxon>
        <taxon>Bacillati</taxon>
        <taxon>Actinomycetota</taxon>
        <taxon>Actinomycetes</taxon>
        <taxon>Mycobacteriales</taxon>
        <taxon>Nocardiaceae</taxon>
        <taxon>Rhodococcus</taxon>
    </lineage>
</organism>